<dbReference type="RefSeq" id="WP_226582413.1">
    <property type="nucleotide sequence ID" value="NZ_BLAY01000047.1"/>
</dbReference>
<evidence type="ECO:0000313" key="1">
    <source>
        <dbReference type="EMBL" id="GET38570.1"/>
    </source>
</evidence>
<comment type="caution">
    <text evidence="1">The sequence shown here is derived from an EMBL/GenBank/DDBJ whole genome shotgun (WGS) entry which is preliminary data.</text>
</comment>
<dbReference type="InterPro" id="IPR037205">
    <property type="entry name" value="ChaB_sf"/>
</dbReference>
<dbReference type="InterPro" id="IPR009317">
    <property type="entry name" value="ChaB"/>
</dbReference>
<dbReference type="Gene3D" id="1.10.1740.70">
    <property type="entry name" value="ChaB"/>
    <property type="match status" value="1"/>
</dbReference>
<accession>A0AAV3X9Q1</accession>
<organism evidence="1 2">
    <name type="scientific">Microseira wollei NIES-4236</name>
    <dbReference type="NCBI Taxonomy" id="2530354"/>
    <lineage>
        <taxon>Bacteria</taxon>
        <taxon>Bacillati</taxon>
        <taxon>Cyanobacteriota</taxon>
        <taxon>Cyanophyceae</taxon>
        <taxon>Oscillatoriophycideae</taxon>
        <taxon>Aerosakkonematales</taxon>
        <taxon>Aerosakkonemataceae</taxon>
        <taxon>Microseira</taxon>
    </lineage>
</organism>
<evidence type="ECO:0000313" key="2">
    <source>
        <dbReference type="Proteomes" id="UP001050975"/>
    </source>
</evidence>
<dbReference type="Pfam" id="PF06150">
    <property type="entry name" value="ChaB"/>
    <property type="match status" value="1"/>
</dbReference>
<keyword evidence="2" id="KW-1185">Reference proteome</keyword>
<gene>
    <name evidence="1" type="ORF">MiSe_33280</name>
</gene>
<reference evidence="1" key="1">
    <citation type="submission" date="2019-10" db="EMBL/GenBank/DDBJ databases">
        <title>Draft genome sequece of Microseira wollei NIES-4236.</title>
        <authorList>
            <person name="Yamaguchi H."/>
            <person name="Suzuki S."/>
            <person name="Kawachi M."/>
        </authorList>
    </citation>
    <scope>NUCLEOTIDE SEQUENCE</scope>
    <source>
        <strain evidence="1">NIES-4236</strain>
    </source>
</reference>
<evidence type="ECO:0008006" key="3">
    <source>
        <dbReference type="Google" id="ProtNLM"/>
    </source>
</evidence>
<dbReference type="Proteomes" id="UP001050975">
    <property type="component" value="Unassembled WGS sequence"/>
</dbReference>
<dbReference type="AlphaFoldDB" id="A0AAV3X9Q1"/>
<protein>
    <recommendedName>
        <fullName evidence="3">ChaB family protein</fullName>
    </recommendedName>
</protein>
<name>A0AAV3X9Q1_9CYAN</name>
<proteinExistence type="predicted"/>
<dbReference type="SUPFAM" id="SSF140376">
    <property type="entry name" value="ChaB-like"/>
    <property type="match status" value="1"/>
</dbReference>
<dbReference type="EMBL" id="BLAY01000047">
    <property type="protein sequence ID" value="GET38570.1"/>
    <property type="molecule type" value="Genomic_DNA"/>
</dbReference>
<sequence>MPPYKTNQDLPTEVRRLLSESAQDLYRAAFNCALQWYGDESKAHKVAACAVRIQTVSLNSVITLDSVTKPQIA</sequence>